<evidence type="ECO:0008006" key="4">
    <source>
        <dbReference type="Google" id="ProtNLM"/>
    </source>
</evidence>
<gene>
    <name evidence="1 3" type="ORF">BDZ99DRAFT_514196</name>
</gene>
<reference evidence="3" key="2">
    <citation type="submission" date="2020-04" db="EMBL/GenBank/DDBJ databases">
        <authorList>
            <consortium name="NCBI Genome Project"/>
        </authorList>
    </citation>
    <scope>NUCLEOTIDE SEQUENCE</scope>
    <source>
        <strain evidence="3">CBS 304.34</strain>
    </source>
</reference>
<dbReference type="RefSeq" id="XP_033584939.1">
    <property type="nucleotide sequence ID" value="XM_033724850.1"/>
</dbReference>
<dbReference type="Gene3D" id="1.25.40.20">
    <property type="entry name" value="Ankyrin repeat-containing domain"/>
    <property type="match status" value="1"/>
</dbReference>
<accession>A0A6A6ZCD8</accession>
<evidence type="ECO:0000313" key="1">
    <source>
        <dbReference type="EMBL" id="KAF2817975.1"/>
    </source>
</evidence>
<sequence>MSHPAANLSVFLQDKSWQYPTYPLPTTDSLTGLDLAAIYGRKFFVRRTLRENPSVLQRRCQRPLLDYALRGLNMQVVESGALKSRIFYVHHPYRVVEELLAHGADPNQKMALYHGQTVWGMFLCSLWELVSEFYEYSLPRWLKVVRILLEHGADPDLRFVFSPEGAVTAPNSGYCSAKDLDDSG</sequence>
<dbReference type="SUPFAM" id="SSF48403">
    <property type="entry name" value="Ankyrin repeat"/>
    <property type="match status" value="1"/>
</dbReference>
<dbReference type="AlphaFoldDB" id="A0A6A6ZCD8"/>
<dbReference type="GeneID" id="54465743"/>
<protein>
    <recommendedName>
        <fullName evidence="4">Ankyrin</fullName>
    </recommendedName>
</protein>
<dbReference type="OrthoDB" id="341259at2759"/>
<dbReference type="InterPro" id="IPR036770">
    <property type="entry name" value="Ankyrin_rpt-contain_sf"/>
</dbReference>
<proteinExistence type="predicted"/>
<evidence type="ECO:0000313" key="3">
    <source>
        <dbReference type="RefSeq" id="XP_033584939.1"/>
    </source>
</evidence>
<dbReference type="EMBL" id="MU003692">
    <property type="protein sequence ID" value="KAF2817975.1"/>
    <property type="molecule type" value="Genomic_DNA"/>
</dbReference>
<keyword evidence="2" id="KW-1185">Reference proteome</keyword>
<name>A0A6A6ZCD8_9PEZI</name>
<organism evidence="1">
    <name type="scientific">Mytilinidion resinicola</name>
    <dbReference type="NCBI Taxonomy" id="574789"/>
    <lineage>
        <taxon>Eukaryota</taxon>
        <taxon>Fungi</taxon>
        <taxon>Dikarya</taxon>
        <taxon>Ascomycota</taxon>
        <taxon>Pezizomycotina</taxon>
        <taxon>Dothideomycetes</taxon>
        <taxon>Pleosporomycetidae</taxon>
        <taxon>Mytilinidiales</taxon>
        <taxon>Mytilinidiaceae</taxon>
        <taxon>Mytilinidion</taxon>
    </lineage>
</organism>
<reference evidence="1 3" key="1">
    <citation type="journal article" date="2020" name="Stud. Mycol.">
        <title>101 Dothideomycetes genomes: a test case for predicting lifestyles and emergence of pathogens.</title>
        <authorList>
            <person name="Haridas S."/>
            <person name="Albert R."/>
            <person name="Binder M."/>
            <person name="Bloem J."/>
            <person name="Labutti K."/>
            <person name="Salamov A."/>
            <person name="Andreopoulos B."/>
            <person name="Baker S."/>
            <person name="Barry K."/>
            <person name="Bills G."/>
            <person name="Bluhm B."/>
            <person name="Cannon C."/>
            <person name="Castanera R."/>
            <person name="Culley D."/>
            <person name="Daum C."/>
            <person name="Ezra D."/>
            <person name="Gonzalez J."/>
            <person name="Henrissat B."/>
            <person name="Kuo A."/>
            <person name="Liang C."/>
            <person name="Lipzen A."/>
            <person name="Lutzoni F."/>
            <person name="Magnuson J."/>
            <person name="Mondo S."/>
            <person name="Nolan M."/>
            <person name="Ohm R."/>
            <person name="Pangilinan J."/>
            <person name="Park H.-J."/>
            <person name="Ramirez L."/>
            <person name="Alfaro M."/>
            <person name="Sun H."/>
            <person name="Tritt A."/>
            <person name="Yoshinaga Y."/>
            <person name="Zwiers L.-H."/>
            <person name="Turgeon B."/>
            <person name="Goodwin S."/>
            <person name="Spatafora J."/>
            <person name="Crous P."/>
            <person name="Grigoriev I."/>
        </authorList>
    </citation>
    <scope>NUCLEOTIDE SEQUENCE</scope>
    <source>
        <strain evidence="1 3">CBS 304.34</strain>
    </source>
</reference>
<dbReference type="Proteomes" id="UP000504636">
    <property type="component" value="Unplaced"/>
</dbReference>
<evidence type="ECO:0000313" key="2">
    <source>
        <dbReference type="Proteomes" id="UP000504636"/>
    </source>
</evidence>
<reference evidence="3" key="3">
    <citation type="submission" date="2025-04" db="UniProtKB">
        <authorList>
            <consortium name="RefSeq"/>
        </authorList>
    </citation>
    <scope>IDENTIFICATION</scope>
    <source>
        <strain evidence="3">CBS 304.34</strain>
    </source>
</reference>